<evidence type="ECO:0000256" key="4">
    <source>
        <dbReference type="ARBA" id="ARBA00022729"/>
    </source>
</evidence>
<evidence type="ECO:0000313" key="13">
    <source>
        <dbReference type="EMBL" id="GFN89183.1"/>
    </source>
</evidence>
<dbReference type="InterPro" id="IPR050401">
    <property type="entry name" value="Cyclic_nucleotide_synthase"/>
</dbReference>
<reference evidence="13 14" key="1">
    <citation type="journal article" date="2021" name="Elife">
        <title>Chloroplast acquisition without the gene transfer in kleptoplastic sea slugs, Plakobranchus ocellatus.</title>
        <authorList>
            <person name="Maeda T."/>
            <person name="Takahashi S."/>
            <person name="Yoshida T."/>
            <person name="Shimamura S."/>
            <person name="Takaki Y."/>
            <person name="Nagai Y."/>
            <person name="Toyoda A."/>
            <person name="Suzuki Y."/>
            <person name="Arimoto A."/>
            <person name="Ishii H."/>
            <person name="Satoh N."/>
            <person name="Nishiyama T."/>
            <person name="Hasebe M."/>
            <person name="Maruyama T."/>
            <person name="Minagawa J."/>
            <person name="Obokata J."/>
            <person name="Shigenobu S."/>
        </authorList>
    </citation>
    <scope>NUCLEOTIDE SEQUENCE [LARGE SCALE GENOMIC DNA]</scope>
</reference>
<dbReference type="InterPro" id="IPR029787">
    <property type="entry name" value="Nucleotide_cyclase"/>
</dbReference>
<evidence type="ECO:0000256" key="3">
    <source>
        <dbReference type="ARBA" id="ARBA00022692"/>
    </source>
</evidence>
<dbReference type="GO" id="GO:0035556">
    <property type="term" value="P:intracellular signal transduction"/>
    <property type="evidence" value="ECO:0007669"/>
    <property type="project" value="InterPro"/>
</dbReference>
<evidence type="ECO:0000256" key="8">
    <source>
        <dbReference type="ARBA" id="ARBA00023239"/>
    </source>
</evidence>
<evidence type="ECO:0000259" key="12">
    <source>
        <dbReference type="PROSITE" id="PS50125"/>
    </source>
</evidence>
<dbReference type="SUPFAM" id="SSF56112">
    <property type="entry name" value="Protein kinase-like (PK-like)"/>
    <property type="match status" value="1"/>
</dbReference>
<proteinExistence type="predicted"/>
<evidence type="ECO:0000256" key="10">
    <source>
        <dbReference type="SAM" id="MobiDB-lite"/>
    </source>
</evidence>
<dbReference type="SMART" id="SM00044">
    <property type="entry name" value="CYCc"/>
    <property type="match status" value="1"/>
</dbReference>
<protein>
    <recommendedName>
        <fullName evidence="2">guanylate cyclase</fullName>
        <ecNumber evidence="2">4.6.1.2</ecNumber>
    </recommendedName>
</protein>
<evidence type="ECO:0000313" key="14">
    <source>
        <dbReference type="Proteomes" id="UP000735302"/>
    </source>
</evidence>
<keyword evidence="8" id="KW-0456">Lyase</keyword>
<evidence type="ECO:0000256" key="5">
    <source>
        <dbReference type="ARBA" id="ARBA00022741"/>
    </source>
</evidence>
<dbReference type="EMBL" id="BLXT01001916">
    <property type="protein sequence ID" value="GFN89183.1"/>
    <property type="molecule type" value="Genomic_DNA"/>
</dbReference>
<comment type="subcellular location">
    <subcellularLocation>
        <location evidence="1">Membrane</location>
        <topology evidence="1">Single-pass type I membrane protein</topology>
    </subcellularLocation>
</comment>
<evidence type="ECO:0000256" key="9">
    <source>
        <dbReference type="ARBA" id="ARBA00023293"/>
    </source>
</evidence>
<dbReference type="Gene3D" id="3.30.70.1230">
    <property type="entry name" value="Nucleotide cyclase"/>
    <property type="match status" value="1"/>
</dbReference>
<dbReference type="Gene3D" id="6.10.250.780">
    <property type="match status" value="1"/>
</dbReference>
<dbReference type="Pfam" id="PF07701">
    <property type="entry name" value="HNOBA"/>
    <property type="match status" value="1"/>
</dbReference>
<dbReference type="PROSITE" id="PS50011">
    <property type="entry name" value="PROTEIN_KINASE_DOM"/>
    <property type="match status" value="1"/>
</dbReference>
<dbReference type="PANTHER" id="PTHR11920:SF462">
    <property type="entry name" value="GUANYLATE CYCLASE"/>
    <property type="match status" value="1"/>
</dbReference>
<dbReference type="Pfam" id="PF00211">
    <property type="entry name" value="Guanylate_cyc"/>
    <property type="match status" value="1"/>
</dbReference>
<keyword evidence="5" id="KW-0547">Nucleotide-binding</keyword>
<keyword evidence="3" id="KW-0812">Transmembrane</keyword>
<keyword evidence="14" id="KW-1185">Reference proteome</keyword>
<dbReference type="InterPro" id="IPR011009">
    <property type="entry name" value="Kinase-like_dom_sf"/>
</dbReference>
<feature type="region of interest" description="Disordered" evidence="10">
    <location>
        <begin position="1"/>
        <end position="22"/>
    </location>
</feature>
<keyword evidence="6" id="KW-1133">Transmembrane helix</keyword>
<dbReference type="PROSITE" id="PS50125">
    <property type="entry name" value="GUANYLATE_CYCLASE_2"/>
    <property type="match status" value="1"/>
</dbReference>
<dbReference type="EC" id="4.6.1.2" evidence="2"/>
<dbReference type="PANTHER" id="PTHR11920">
    <property type="entry name" value="GUANYLYL CYCLASE"/>
    <property type="match status" value="1"/>
</dbReference>
<dbReference type="GO" id="GO:0001653">
    <property type="term" value="F:peptide receptor activity"/>
    <property type="evidence" value="ECO:0007669"/>
    <property type="project" value="TreeGrafter"/>
</dbReference>
<evidence type="ECO:0000256" key="1">
    <source>
        <dbReference type="ARBA" id="ARBA00004479"/>
    </source>
</evidence>
<dbReference type="Gene3D" id="1.10.510.10">
    <property type="entry name" value="Transferase(Phosphotransferase) domain 1"/>
    <property type="match status" value="1"/>
</dbReference>
<feature type="compositionally biased region" description="Basic and acidic residues" evidence="10">
    <location>
        <begin position="1"/>
        <end position="13"/>
    </location>
</feature>
<organism evidence="13 14">
    <name type="scientific">Plakobranchus ocellatus</name>
    <dbReference type="NCBI Taxonomy" id="259542"/>
    <lineage>
        <taxon>Eukaryota</taxon>
        <taxon>Metazoa</taxon>
        <taxon>Spiralia</taxon>
        <taxon>Lophotrochozoa</taxon>
        <taxon>Mollusca</taxon>
        <taxon>Gastropoda</taxon>
        <taxon>Heterobranchia</taxon>
        <taxon>Euthyneura</taxon>
        <taxon>Panpulmonata</taxon>
        <taxon>Sacoglossa</taxon>
        <taxon>Placobranchoidea</taxon>
        <taxon>Plakobranchidae</taxon>
        <taxon>Plakobranchus</taxon>
    </lineage>
</organism>
<dbReference type="InterPro" id="IPR000719">
    <property type="entry name" value="Prot_kinase_dom"/>
</dbReference>
<dbReference type="GO" id="GO:0005524">
    <property type="term" value="F:ATP binding"/>
    <property type="evidence" value="ECO:0007669"/>
    <property type="project" value="InterPro"/>
</dbReference>
<keyword evidence="7" id="KW-0472">Membrane</keyword>
<dbReference type="InterPro" id="IPR001245">
    <property type="entry name" value="Ser-Thr/Tyr_kinase_cat_dom"/>
</dbReference>
<feature type="domain" description="Guanylate cyclase" evidence="12">
    <location>
        <begin position="355"/>
        <end position="458"/>
    </location>
</feature>
<evidence type="ECO:0000256" key="7">
    <source>
        <dbReference type="ARBA" id="ARBA00023136"/>
    </source>
</evidence>
<dbReference type="GO" id="GO:0007168">
    <property type="term" value="P:receptor guanylyl cyclase signaling pathway"/>
    <property type="evidence" value="ECO:0007669"/>
    <property type="project" value="TreeGrafter"/>
</dbReference>
<keyword evidence="4" id="KW-0732">Signal</keyword>
<evidence type="ECO:0000256" key="6">
    <source>
        <dbReference type="ARBA" id="ARBA00022989"/>
    </source>
</evidence>
<dbReference type="GO" id="GO:0004672">
    <property type="term" value="F:protein kinase activity"/>
    <property type="evidence" value="ECO:0007669"/>
    <property type="project" value="InterPro"/>
</dbReference>
<dbReference type="InterPro" id="IPR011645">
    <property type="entry name" value="HNOB_dom_associated"/>
</dbReference>
<evidence type="ECO:0000259" key="11">
    <source>
        <dbReference type="PROSITE" id="PS50011"/>
    </source>
</evidence>
<dbReference type="AlphaFoldDB" id="A0AAV3Z5B2"/>
<dbReference type="GO" id="GO:0005886">
    <property type="term" value="C:plasma membrane"/>
    <property type="evidence" value="ECO:0007669"/>
    <property type="project" value="TreeGrafter"/>
</dbReference>
<dbReference type="InterPro" id="IPR001054">
    <property type="entry name" value="A/G_cyclase"/>
</dbReference>
<keyword evidence="9" id="KW-0141">cGMP biosynthesis</keyword>
<accession>A0AAV3Z5B2</accession>
<dbReference type="GO" id="GO:0004016">
    <property type="term" value="F:adenylate cyclase activity"/>
    <property type="evidence" value="ECO:0007669"/>
    <property type="project" value="TreeGrafter"/>
</dbReference>
<feature type="domain" description="Protein kinase" evidence="11">
    <location>
        <begin position="1"/>
        <end position="283"/>
    </location>
</feature>
<name>A0AAV3Z5B2_9GAST</name>
<dbReference type="SUPFAM" id="SSF55073">
    <property type="entry name" value="Nucleotide cyclase"/>
    <property type="match status" value="1"/>
</dbReference>
<comment type="caution">
    <text evidence="13">The sequence shown here is derived from an EMBL/GenBank/DDBJ whole genome shotgun (WGS) entry which is preliminary data.</text>
</comment>
<dbReference type="CDD" id="cd07302">
    <property type="entry name" value="CHD"/>
    <property type="match status" value="1"/>
</dbReference>
<gene>
    <name evidence="13" type="ORF">PoB_001568900</name>
</gene>
<dbReference type="FunFam" id="1.10.510.10:FF:001933">
    <property type="entry name" value="Guanylate cyclase"/>
    <property type="match status" value="1"/>
</dbReference>
<sequence>MTKSRATLDKDNAPDLIRGSDPNRSMASIHELSDFTETARLNGDLVHVKELNIKNFEMKSKLLTFIRMCRDLRHENLNPYMGFLADPTHPCIVMEYCSRGSLNDIVHNEDFKLDWDFKLSLLTDLVRGIRYLHSSALKFHGHLTSKNCVIDSRFVLKITDYGVNGIMERCKALFVFEAKDLLWSAPEMLRDELLLQKGTEKADIYSMSIIFQEVALRTDPYSTTGLPPEEVVKKLKKPPPLIRPSVTPQAAPPQFIQIMKQCWAEAPEMRPSIDDVYDQFKKITGGKKANIVDTMFKMLEKYSTDLEDIVAERTTQLEEEKKKTDQLLYRMLPPTVADNLKLGRSVAAESFEDVTIYFSDIVGFTTISAMSTPMQVVDLLNDLYTMFDATIDNHDVYKVETIGDAYMVVSGLPVRNGNRHAGEIGTMALVLLSQCGKFTIRHMPEVPLRLRIGLHTGN</sequence>
<evidence type="ECO:0000256" key="2">
    <source>
        <dbReference type="ARBA" id="ARBA00012202"/>
    </source>
</evidence>
<dbReference type="Pfam" id="PF07714">
    <property type="entry name" value="PK_Tyr_Ser-Thr"/>
    <property type="match status" value="1"/>
</dbReference>
<dbReference type="Proteomes" id="UP000735302">
    <property type="component" value="Unassembled WGS sequence"/>
</dbReference>
<dbReference type="GO" id="GO:0004383">
    <property type="term" value="F:guanylate cyclase activity"/>
    <property type="evidence" value="ECO:0007669"/>
    <property type="project" value="UniProtKB-EC"/>
</dbReference>